<comment type="cofactor">
    <cofactor evidence="1">
        <name>heme</name>
        <dbReference type="ChEBI" id="CHEBI:30413"/>
    </cofactor>
</comment>
<evidence type="ECO:0000256" key="3">
    <source>
        <dbReference type="ARBA" id="ARBA00022723"/>
    </source>
</evidence>
<dbReference type="Gene3D" id="1.10.630.10">
    <property type="entry name" value="Cytochrome P450"/>
    <property type="match status" value="1"/>
</dbReference>
<dbReference type="RefSeq" id="XP_040683785.1">
    <property type="nucleotide sequence ID" value="XM_040838106.1"/>
</dbReference>
<dbReference type="GO" id="GO:0016705">
    <property type="term" value="F:oxidoreductase activity, acting on paired donors, with incorporation or reduction of molecular oxygen"/>
    <property type="evidence" value="ECO:0007669"/>
    <property type="project" value="InterPro"/>
</dbReference>
<dbReference type="Pfam" id="PF00067">
    <property type="entry name" value="p450"/>
    <property type="match status" value="1"/>
</dbReference>
<gene>
    <name evidence="7" type="ORF">ASPWEDRAFT_54809</name>
</gene>
<dbReference type="InterPro" id="IPR001128">
    <property type="entry name" value="Cyt_P450"/>
</dbReference>
<evidence type="ECO:0008006" key="9">
    <source>
        <dbReference type="Google" id="ProtNLM"/>
    </source>
</evidence>
<evidence type="ECO:0000256" key="4">
    <source>
        <dbReference type="ARBA" id="ARBA00023002"/>
    </source>
</evidence>
<dbReference type="InterPro" id="IPR036396">
    <property type="entry name" value="Cyt_P450_sf"/>
</dbReference>
<dbReference type="PANTHER" id="PTHR24287:SF5">
    <property type="entry name" value="P450, PUTATIVE (EUROFUNG)-RELATED"/>
    <property type="match status" value="1"/>
</dbReference>
<dbReference type="InterPro" id="IPR047146">
    <property type="entry name" value="Cyt_P450_E_CYP52_fungi"/>
</dbReference>
<comment type="similarity">
    <text evidence="2">Belongs to the cytochrome P450 family.</text>
</comment>
<keyword evidence="4" id="KW-0560">Oxidoreductase</keyword>
<evidence type="ECO:0000313" key="7">
    <source>
        <dbReference type="EMBL" id="OJJ30108.1"/>
    </source>
</evidence>
<dbReference type="PANTHER" id="PTHR24287">
    <property type="entry name" value="P450, PUTATIVE (EUROFUNG)-RELATED"/>
    <property type="match status" value="1"/>
</dbReference>
<dbReference type="Proteomes" id="UP000184383">
    <property type="component" value="Unassembled WGS sequence"/>
</dbReference>
<dbReference type="STRING" id="1073089.A0A1L9R5D9"/>
<organism evidence="7 8">
    <name type="scientific">Aspergillus wentii DTO 134E9</name>
    <dbReference type="NCBI Taxonomy" id="1073089"/>
    <lineage>
        <taxon>Eukaryota</taxon>
        <taxon>Fungi</taxon>
        <taxon>Dikarya</taxon>
        <taxon>Ascomycota</taxon>
        <taxon>Pezizomycotina</taxon>
        <taxon>Eurotiomycetes</taxon>
        <taxon>Eurotiomycetidae</taxon>
        <taxon>Eurotiales</taxon>
        <taxon>Aspergillaceae</taxon>
        <taxon>Aspergillus</taxon>
        <taxon>Aspergillus subgen. Cremei</taxon>
    </lineage>
</organism>
<reference evidence="8" key="1">
    <citation type="journal article" date="2017" name="Genome Biol.">
        <title>Comparative genomics reveals high biological diversity and specific adaptations in the industrially and medically important fungal genus Aspergillus.</title>
        <authorList>
            <person name="de Vries R.P."/>
            <person name="Riley R."/>
            <person name="Wiebenga A."/>
            <person name="Aguilar-Osorio G."/>
            <person name="Amillis S."/>
            <person name="Uchima C.A."/>
            <person name="Anderluh G."/>
            <person name="Asadollahi M."/>
            <person name="Askin M."/>
            <person name="Barry K."/>
            <person name="Battaglia E."/>
            <person name="Bayram O."/>
            <person name="Benocci T."/>
            <person name="Braus-Stromeyer S.A."/>
            <person name="Caldana C."/>
            <person name="Canovas D."/>
            <person name="Cerqueira G.C."/>
            <person name="Chen F."/>
            <person name="Chen W."/>
            <person name="Choi C."/>
            <person name="Clum A."/>
            <person name="Dos Santos R.A."/>
            <person name="Damasio A.R."/>
            <person name="Diallinas G."/>
            <person name="Emri T."/>
            <person name="Fekete E."/>
            <person name="Flipphi M."/>
            <person name="Freyberg S."/>
            <person name="Gallo A."/>
            <person name="Gournas C."/>
            <person name="Habgood R."/>
            <person name="Hainaut M."/>
            <person name="Harispe M.L."/>
            <person name="Henrissat B."/>
            <person name="Hilden K.S."/>
            <person name="Hope R."/>
            <person name="Hossain A."/>
            <person name="Karabika E."/>
            <person name="Karaffa L."/>
            <person name="Karanyi Z."/>
            <person name="Krasevec N."/>
            <person name="Kuo A."/>
            <person name="Kusch H."/>
            <person name="LaButti K."/>
            <person name="Lagendijk E.L."/>
            <person name="Lapidus A."/>
            <person name="Levasseur A."/>
            <person name="Lindquist E."/>
            <person name="Lipzen A."/>
            <person name="Logrieco A.F."/>
            <person name="MacCabe A."/>
            <person name="Maekelae M.R."/>
            <person name="Malavazi I."/>
            <person name="Melin P."/>
            <person name="Meyer V."/>
            <person name="Mielnichuk N."/>
            <person name="Miskei M."/>
            <person name="Molnar A.P."/>
            <person name="Mule G."/>
            <person name="Ngan C.Y."/>
            <person name="Orejas M."/>
            <person name="Orosz E."/>
            <person name="Ouedraogo J.P."/>
            <person name="Overkamp K.M."/>
            <person name="Park H.-S."/>
            <person name="Perrone G."/>
            <person name="Piumi F."/>
            <person name="Punt P.J."/>
            <person name="Ram A.F."/>
            <person name="Ramon A."/>
            <person name="Rauscher S."/>
            <person name="Record E."/>
            <person name="Riano-Pachon D.M."/>
            <person name="Robert V."/>
            <person name="Roehrig J."/>
            <person name="Ruller R."/>
            <person name="Salamov A."/>
            <person name="Salih N.S."/>
            <person name="Samson R.A."/>
            <person name="Sandor E."/>
            <person name="Sanguinetti M."/>
            <person name="Schuetze T."/>
            <person name="Sepcic K."/>
            <person name="Shelest E."/>
            <person name="Sherlock G."/>
            <person name="Sophianopoulou V."/>
            <person name="Squina F.M."/>
            <person name="Sun H."/>
            <person name="Susca A."/>
            <person name="Todd R.B."/>
            <person name="Tsang A."/>
            <person name="Unkles S.E."/>
            <person name="van de Wiele N."/>
            <person name="van Rossen-Uffink D."/>
            <person name="Oliveira J.V."/>
            <person name="Vesth T.C."/>
            <person name="Visser J."/>
            <person name="Yu J.-H."/>
            <person name="Zhou M."/>
            <person name="Andersen M.R."/>
            <person name="Archer D.B."/>
            <person name="Baker S.E."/>
            <person name="Benoit I."/>
            <person name="Brakhage A.A."/>
            <person name="Braus G.H."/>
            <person name="Fischer R."/>
            <person name="Frisvad J.C."/>
            <person name="Goldman G.H."/>
            <person name="Houbraken J."/>
            <person name="Oakley B."/>
            <person name="Pocsi I."/>
            <person name="Scazzocchio C."/>
            <person name="Seiboth B."/>
            <person name="vanKuyk P.A."/>
            <person name="Wortman J."/>
            <person name="Dyer P.S."/>
            <person name="Grigoriev I.V."/>
        </authorList>
    </citation>
    <scope>NUCLEOTIDE SEQUENCE [LARGE SCALE GENOMIC DNA]</scope>
    <source>
        <strain evidence="8">DTO 134E9</strain>
    </source>
</reference>
<keyword evidence="3" id="KW-0479">Metal-binding</keyword>
<dbReference type="GO" id="GO:0005506">
    <property type="term" value="F:iron ion binding"/>
    <property type="evidence" value="ECO:0007669"/>
    <property type="project" value="InterPro"/>
</dbReference>
<evidence type="ECO:0000256" key="6">
    <source>
        <dbReference type="ARBA" id="ARBA00023033"/>
    </source>
</evidence>
<keyword evidence="6" id="KW-0503">Monooxygenase</keyword>
<protein>
    <recommendedName>
        <fullName evidence="9">Cytochrome P450</fullName>
    </recommendedName>
</protein>
<dbReference type="GO" id="GO:0020037">
    <property type="term" value="F:heme binding"/>
    <property type="evidence" value="ECO:0007669"/>
    <property type="project" value="InterPro"/>
</dbReference>
<sequence>MLGEVCDVSTVGALLVAAFTAIYIARQWKTRQKILRLGCYAPRVPSYLPLGITTVPGSGLDILIRTIRNALNNESLKTWRDWHSIAPNHGTVEANVLFERCLFTADPHNIKAVLATQFEDFGKGQLFHDTWKQLLGDGIFSTDGAQWQASRHLVRPLFVKDRVSDLDVLERHFQCLRRIITPGDGQDGQKVDISDLIFRCTLDVATDFLLGESIRSLENPAQDFEKAFSHAQNIQMMIARAGHAHVLIPRRSFNKSIESIDAFIQPYIDRALGLQGSMKISERSEPDYTFLHALAHYTRDPKLIRDQLVNILIAGRDTTASALSWVLFELSKHPLVVMKLRKEILGCVNSDRPTYSQLKDMKYLQVDVIQGTE</sequence>
<name>A0A1L9R5D9_ASPWE</name>
<dbReference type="GO" id="GO:0004497">
    <property type="term" value="F:monooxygenase activity"/>
    <property type="evidence" value="ECO:0007669"/>
    <property type="project" value="UniProtKB-KW"/>
</dbReference>
<evidence type="ECO:0000256" key="1">
    <source>
        <dbReference type="ARBA" id="ARBA00001971"/>
    </source>
</evidence>
<keyword evidence="8" id="KW-1185">Reference proteome</keyword>
<keyword evidence="5" id="KW-0408">Iron</keyword>
<dbReference type="AlphaFoldDB" id="A0A1L9R5D9"/>
<dbReference type="GeneID" id="63753954"/>
<accession>A0A1L9R5D9</accession>
<dbReference type="EMBL" id="KV878217">
    <property type="protein sequence ID" value="OJJ30108.1"/>
    <property type="molecule type" value="Genomic_DNA"/>
</dbReference>
<dbReference type="OrthoDB" id="1470350at2759"/>
<dbReference type="VEuPathDB" id="FungiDB:ASPWEDRAFT_54809"/>
<evidence type="ECO:0000256" key="2">
    <source>
        <dbReference type="ARBA" id="ARBA00010617"/>
    </source>
</evidence>
<dbReference type="SUPFAM" id="SSF48264">
    <property type="entry name" value="Cytochrome P450"/>
    <property type="match status" value="1"/>
</dbReference>
<proteinExistence type="inferred from homology"/>
<evidence type="ECO:0000313" key="8">
    <source>
        <dbReference type="Proteomes" id="UP000184383"/>
    </source>
</evidence>
<evidence type="ECO:0000256" key="5">
    <source>
        <dbReference type="ARBA" id="ARBA00023004"/>
    </source>
</evidence>